<evidence type="ECO:0000256" key="2">
    <source>
        <dbReference type="ARBA" id="ARBA00022525"/>
    </source>
</evidence>
<dbReference type="InterPro" id="IPR009003">
    <property type="entry name" value="Peptidase_S1_PA"/>
</dbReference>
<evidence type="ECO:0000256" key="5">
    <source>
        <dbReference type="ARBA" id="ARBA00022859"/>
    </source>
</evidence>
<evidence type="ECO:0000313" key="9">
    <source>
        <dbReference type="EnsemblMetazoa" id="AATE002708-PA.1"/>
    </source>
</evidence>
<proteinExistence type="inferred from homology"/>
<dbReference type="SUPFAM" id="SSF50494">
    <property type="entry name" value="Trypsin-like serine proteases"/>
    <property type="match status" value="1"/>
</dbReference>
<keyword evidence="2" id="KW-0964">Secreted</keyword>
<dbReference type="SMART" id="SM00020">
    <property type="entry name" value="Tryp_SPc"/>
    <property type="match status" value="1"/>
</dbReference>
<keyword evidence="5" id="KW-0391">Immunity</keyword>
<protein>
    <submittedName>
        <fullName evidence="9">Uncharacterized protein</fullName>
    </submittedName>
</protein>
<comment type="similarity">
    <text evidence="8">Belongs to the peptidase S1 family. CLIP subfamily.</text>
</comment>
<dbReference type="InterPro" id="IPR018114">
    <property type="entry name" value="TRYPSIN_HIS"/>
</dbReference>
<dbReference type="PROSITE" id="PS00134">
    <property type="entry name" value="TRYPSIN_HIS"/>
    <property type="match status" value="1"/>
</dbReference>
<dbReference type="GO" id="GO:0006508">
    <property type="term" value="P:proteolysis"/>
    <property type="evidence" value="ECO:0007669"/>
    <property type="project" value="InterPro"/>
</dbReference>
<evidence type="ECO:0000256" key="3">
    <source>
        <dbReference type="ARBA" id="ARBA00022588"/>
    </source>
</evidence>
<dbReference type="EnsemblMetazoa" id="AATE002708-RA">
    <property type="protein sequence ID" value="AATE002708-PA.1"/>
    <property type="gene ID" value="AATE002708"/>
</dbReference>
<keyword evidence="4" id="KW-0732">Signal</keyword>
<sequence>MTLTFVLLALIAGQHFADCIKIDPEVDVGGDAGENDFPFMVQLQRYWAVSYLHECGGSLVTPSWVLTAAHCNTNQPKLQVLAGTVRRNDRTNGQQRAVVRFVAHERYVLDGEIGPYDIALALVEEPFLVDGVSVATIELPRVSVWRESDEPMVMAVLGYGKIDESDTMPEVLQTVTVHLRPSADCGKDPVPVGTFCVGSPGSTACQGDSGGPVVGWSADDFTPRLIGVVSFGSRTCGAKPITCTDVAAYMDWINGTLSTAEGMVPAVNS</sequence>
<dbReference type="GO" id="GO:0005576">
    <property type="term" value="C:extracellular region"/>
    <property type="evidence" value="ECO:0007669"/>
    <property type="project" value="UniProtKB-SubCell"/>
</dbReference>
<dbReference type="AlphaFoldDB" id="A0A182INY7"/>
<evidence type="ECO:0000256" key="6">
    <source>
        <dbReference type="ARBA" id="ARBA00023157"/>
    </source>
</evidence>
<dbReference type="Pfam" id="PF00089">
    <property type="entry name" value="Trypsin"/>
    <property type="match status" value="1"/>
</dbReference>
<dbReference type="InterPro" id="IPR033116">
    <property type="entry name" value="TRYPSIN_SER"/>
</dbReference>
<dbReference type="PROSITE" id="PS50240">
    <property type="entry name" value="TRYPSIN_DOM"/>
    <property type="match status" value="1"/>
</dbReference>
<accession>A0A182INY7</accession>
<name>A0A182INY7_ANOAO</name>
<dbReference type="VEuPathDB" id="VectorBase:AATE002708"/>
<dbReference type="FunFam" id="2.40.10.10:FF:000068">
    <property type="entry name" value="transmembrane protease serine 2"/>
    <property type="match status" value="1"/>
</dbReference>
<evidence type="ECO:0000256" key="7">
    <source>
        <dbReference type="ARBA" id="ARBA00023180"/>
    </source>
</evidence>
<reference evidence="9" key="1">
    <citation type="submission" date="2022-08" db="UniProtKB">
        <authorList>
            <consortium name="EnsemblMetazoa"/>
        </authorList>
    </citation>
    <scope>IDENTIFICATION</scope>
    <source>
        <strain evidence="9">EBRO</strain>
    </source>
</reference>
<dbReference type="STRING" id="41427.A0A182INY7"/>
<organism evidence="9">
    <name type="scientific">Anopheles atroparvus</name>
    <name type="common">European mosquito</name>
    <dbReference type="NCBI Taxonomy" id="41427"/>
    <lineage>
        <taxon>Eukaryota</taxon>
        <taxon>Metazoa</taxon>
        <taxon>Ecdysozoa</taxon>
        <taxon>Arthropoda</taxon>
        <taxon>Hexapoda</taxon>
        <taxon>Insecta</taxon>
        <taxon>Pterygota</taxon>
        <taxon>Neoptera</taxon>
        <taxon>Endopterygota</taxon>
        <taxon>Diptera</taxon>
        <taxon>Nematocera</taxon>
        <taxon>Culicoidea</taxon>
        <taxon>Culicidae</taxon>
        <taxon>Anophelinae</taxon>
        <taxon>Anopheles</taxon>
    </lineage>
</organism>
<dbReference type="PRINTS" id="PR00722">
    <property type="entry name" value="CHYMOTRYPSIN"/>
</dbReference>
<dbReference type="CDD" id="cd00190">
    <property type="entry name" value="Tryp_SPc"/>
    <property type="match status" value="1"/>
</dbReference>
<evidence type="ECO:0000256" key="8">
    <source>
        <dbReference type="ARBA" id="ARBA00024195"/>
    </source>
</evidence>
<keyword evidence="7" id="KW-0325">Glycoprotein</keyword>
<evidence type="ECO:0000256" key="4">
    <source>
        <dbReference type="ARBA" id="ARBA00022729"/>
    </source>
</evidence>
<dbReference type="InterPro" id="IPR043504">
    <property type="entry name" value="Peptidase_S1_PA_chymotrypsin"/>
</dbReference>
<keyword evidence="3" id="KW-0399">Innate immunity</keyword>
<dbReference type="PANTHER" id="PTHR24256">
    <property type="entry name" value="TRYPTASE-RELATED"/>
    <property type="match status" value="1"/>
</dbReference>
<dbReference type="GO" id="GO:0004252">
    <property type="term" value="F:serine-type endopeptidase activity"/>
    <property type="evidence" value="ECO:0007669"/>
    <property type="project" value="InterPro"/>
</dbReference>
<dbReference type="GO" id="GO:0045087">
    <property type="term" value="P:innate immune response"/>
    <property type="evidence" value="ECO:0007669"/>
    <property type="project" value="UniProtKB-KW"/>
</dbReference>
<dbReference type="PROSITE" id="PS00135">
    <property type="entry name" value="TRYPSIN_SER"/>
    <property type="match status" value="1"/>
</dbReference>
<comment type="subcellular location">
    <subcellularLocation>
        <location evidence="1">Secreted</location>
    </subcellularLocation>
</comment>
<keyword evidence="6" id="KW-1015">Disulfide bond</keyword>
<dbReference type="InterPro" id="IPR001254">
    <property type="entry name" value="Trypsin_dom"/>
</dbReference>
<evidence type="ECO:0000256" key="1">
    <source>
        <dbReference type="ARBA" id="ARBA00004613"/>
    </source>
</evidence>
<dbReference type="Gene3D" id="2.40.10.10">
    <property type="entry name" value="Trypsin-like serine proteases"/>
    <property type="match status" value="1"/>
</dbReference>
<dbReference type="InterPro" id="IPR051487">
    <property type="entry name" value="Ser/Thr_Proteases_Immune/Dev"/>
</dbReference>
<dbReference type="InterPro" id="IPR001314">
    <property type="entry name" value="Peptidase_S1A"/>
</dbReference>